<proteinExistence type="predicted"/>
<dbReference type="EMBL" id="QKTW01000020">
    <property type="protein sequence ID" value="PZF72043.1"/>
    <property type="molecule type" value="Genomic_DNA"/>
</dbReference>
<dbReference type="Gene3D" id="3.40.640.10">
    <property type="entry name" value="Type I PLP-dependent aspartate aminotransferase-like (Major domain)"/>
    <property type="match status" value="1"/>
</dbReference>
<dbReference type="OrthoDB" id="1117639at2"/>
<dbReference type="Proteomes" id="UP000248745">
    <property type="component" value="Unassembled WGS sequence"/>
</dbReference>
<dbReference type="RefSeq" id="WP_110999856.1">
    <property type="nucleotide sequence ID" value="NZ_QKTW01000020.1"/>
</dbReference>
<sequence length="311" mass="35977">MKVYNNFLINPDAFRIPQYNISPFSTEWVHRNATLQQQFAPQEIKDLSLQLWGEHLYTSSGKTAIAAVLKQYNLSPNDEVYITTTTENTYISSCVTREIEKFCKWSRTLTNHTKLIFVNHEFGTTHKNVRGLLDLGLPIIEDRAMSMLSIDKNLQTGNFGDFTVYSLPKFFPIQAGGIIQINNQAAIQVLLEKDPIVEEYLGKLVPHFLSEIDTIKKRRWENYLLFSKLLEPLGFYPELDLEQERDVPSVYMFHAENMDLNGLKAFMQKNGVEASVFYGRDAFFIPVHQYLTPTDVTFIASLIQYYFNENK</sequence>
<name>A0A2W2BW27_9BACT</name>
<gene>
    <name evidence="1" type="ORF">DN068_15520</name>
</gene>
<dbReference type="InterPro" id="IPR015424">
    <property type="entry name" value="PyrdxlP-dep_Trfase"/>
</dbReference>
<accession>A0A2W2BW27</accession>
<evidence type="ECO:0000313" key="1">
    <source>
        <dbReference type="EMBL" id="PZF72043.1"/>
    </source>
</evidence>
<comment type="caution">
    <text evidence="1">The sequence shown here is derived from an EMBL/GenBank/DDBJ whole genome shotgun (WGS) entry which is preliminary data.</text>
</comment>
<keyword evidence="2" id="KW-1185">Reference proteome</keyword>
<dbReference type="SUPFAM" id="SSF53383">
    <property type="entry name" value="PLP-dependent transferases"/>
    <property type="match status" value="1"/>
</dbReference>
<protein>
    <recommendedName>
        <fullName evidence="3">DegT/DnrJ/EryC1/StrS aminotransferase family protein</fullName>
    </recommendedName>
</protein>
<organism evidence="1 2">
    <name type="scientific">Taibaiella soli</name>
    <dbReference type="NCBI Taxonomy" id="1649169"/>
    <lineage>
        <taxon>Bacteria</taxon>
        <taxon>Pseudomonadati</taxon>
        <taxon>Bacteroidota</taxon>
        <taxon>Chitinophagia</taxon>
        <taxon>Chitinophagales</taxon>
        <taxon>Chitinophagaceae</taxon>
        <taxon>Taibaiella</taxon>
    </lineage>
</organism>
<dbReference type="AlphaFoldDB" id="A0A2W2BW27"/>
<dbReference type="InterPro" id="IPR015421">
    <property type="entry name" value="PyrdxlP-dep_Trfase_major"/>
</dbReference>
<evidence type="ECO:0008006" key="3">
    <source>
        <dbReference type="Google" id="ProtNLM"/>
    </source>
</evidence>
<reference evidence="1 2" key="1">
    <citation type="submission" date="2018-06" db="EMBL/GenBank/DDBJ databases">
        <title>Mucibacter soli gen. nov., sp. nov., a new member of the family Chitinophagaceae producing mucin.</title>
        <authorList>
            <person name="Kim M.-K."/>
            <person name="Park S."/>
            <person name="Kim T.-S."/>
            <person name="Joung Y."/>
            <person name="Han J.-H."/>
            <person name="Kim S.B."/>
        </authorList>
    </citation>
    <scope>NUCLEOTIDE SEQUENCE [LARGE SCALE GENOMIC DNA]</scope>
    <source>
        <strain evidence="1 2">R1-15</strain>
    </source>
</reference>
<evidence type="ECO:0000313" key="2">
    <source>
        <dbReference type="Proteomes" id="UP000248745"/>
    </source>
</evidence>